<evidence type="ECO:0000313" key="3">
    <source>
        <dbReference type="EMBL" id="GAA2770994.1"/>
    </source>
</evidence>
<keyword evidence="2" id="KW-0413">Isomerase</keyword>
<keyword evidence="4" id="KW-1185">Reference proteome</keyword>
<gene>
    <name evidence="3" type="ORF">GCM10010521_55650</name>
</gene>
<sequence length="179" mass="18291">MVSAGNPYVFVHAADLGVHDMPALFTAGEPLFEAMSRIRRSVAALLGWPSEGAFPKIAAVLPDGAGGLAARAVSVPSWHPTIALTGAVCLAAAAGLAGTVPHDLLHRTGPGQVLLITTPGGSTSVSAVFDVRAEGGRALRRAGIRGKRVRYLSAVQLGAPARPEHVAALVGGHTAEEER</sequence>
<comment type="similarity">
    <text evidence="1">Belongs to the PrpF family.</text>
</comment>
<proteinExistence type="inferred from homology"/>
<dbReference type="EMBL" id="BAAAVM010000101">
    <property type="protein sequence ID" value="GAA2770994.1"/>
    <property type="molecule type" value="Genomic_DNA"/>
</dbReference>
<accession>A0ABP6HDR7</accession>
<evidence type="ECO:0000313" key="4">
    <source>
        <dbReference type="Proteomes" id="UP001500893"/>
    </source>
</evidence>
<dbReference type="Gene3D" id="3.10.310.10">
    <property type="entry name" value="Diaminopimelate Epimerase, Chain A, domain 1"/>
    <property type="match status" value="1"/>
</dbReference>
<dbReference type="InterPro" id="IPR007400">
    <property type="entry name" value="PrpF-like"/>
</dbReference>
<dbReference type="PANTHER" id="PTHR43709:SF2">
    <property type="entry name" value="DUF453 DOMAIN PROTEIN (AFU_ORTHOLOGUE AFUA_6G00360)"/>
    <property type="match status" value="1"/>
</dbReference>
<protein>
    <submittedName>
        <fullName evidence="3">Uncharacterized protein</fullName>
    </submittedName>
</protein>
<organism evidence="3 4">
    <name type="scientific">Streptomyces rameus</name>
    <dbReference type="NCBI Taxonomy" id="68261"/>
    <lineage>
        <taxon>Bacteria</taxon>
        <taxon>Bacillati</taxon>
        <taxon>Actinomycetota</taxon>
        <taxon>Actinomycetes</taxon>
        <taxon>Kitasatosporales</taxon>
        <taxon>Streptomycetaceae</taxon>
        <taxon>Streptomyces</taxon>
    </lineage>
</organism>
<reference evidence="4" key="1">
    <citation type="journal article" date="2019" name="Int. J. Syst. Evol. Microbiol.">
        <title>The Global Catalogue of Microorganisms (GCM) 10K type strain sequencing project: providing services to taxonomists for standard genome sequencing and annotation.</title>
        <authorList>
            <consortium name="The Broad Institute Genomics Platform"/>
            <consortium name="The Broad Institute Genome Sequencing Center for Infectious Disease"/>
            <person name="Wu L."/>
            <person name="Ma J."/>
        </authorList>
    </citation>
    <scope>NUCLEOTIDE SEQUENCE [LARGE SCALE GENOMIC DNA]</scope>
    <source>
        <strain evidence="4">JCM 11574</strain>
    </source>
</reference>
<dbReference type="Proteomes" id="UP001500893">
    <property type="component" value="Unassembled WGS sequence"/>
</dbReference>
<dbReference type="PANTHER" id="PTHR43709">
    <property type="entry name" value="ACONITATE ISOMERASE-RELATED"/>
    <property type="match status" value="1"/>
</dbReference>
<dbReference type="SUPFAM" id="SSF54506">
    <property type="entry name" value="Diaminopimelate epimerase-like"/>
    <property type="match status" value="1"/>
</dbReference>
<name>A0ABP6HDR7_9ACTN</name>
<evidence type="ECO:0000256" key="1">
    <source>
        <dbReference type="ARBA" id="ARBA00007673"/>
    </source>
</evidence>
<comment type="caution">
    <text evidence="3">The sequence shown here is derived from an EMBL/GenBank/DDBJ whole genome shotgun (WGS) entry which is preliminary data.</text>
</comment>
<evidence type="ECO:0000256" key="2">
    <source>
        <dbReference type="ARBA" id="ARBA00023235"/>
    </source>
</evidence>